<feature type="compositionally biased region" description="Pro residues" evidence="11">
    <location>
        <begin position="525"/>
        <end position="535"/>
    </location>
</feature>
<dbReference type="InterPro" id="IPR008271">
    <property type="entry name" value="Ser/Thr_kinase_AS"/>
</dbReference>
<dbReference type="Pfam" id="PF00069">
    <property type="entry name" value="Pkinase"/>
    <property type="match status" value="1"/>
</dbReference>
<feature type="binding site" evidence="10">
    <location>
        <position position="129"/>
    </location>
    <ligand>
        <name>ATP</name>
        <dbReference type="ChEBI" id="CHEBI:30616"/>
    </ligand>
</feature>
<evidence type="ECO:0000256" key="2">
    <source>
        <dbReference type="ARBA" id="ARBA00012513"/>
    </source>
</evidence>
<evidence type="ECO:0000256" key="5">
    <source>
        <dbReference type="ARBA" id="ARBA00022741"/>
    </source>
</evidence>
<dbReference type="CDD" id="cd12121">
    <property type="entry name" value="MARK_C_like"/>
    <property type="match status" value="1"/>
</dbReference>
<comment type="catalytic activity">
    <reaction evidence="9">
        <text>L-seryl-[protein] + ATP = O-phospho-L-seryl-[protein] + ADP + H(+)</text>
        <dbReference type="Rhea" id="RHEA:17989"/>
        <dbReference type="Rhea" id="RHEA-COMP:9863"/>
        <dbReference type="Rhea" id="RHEA-COMP:11604"/>
        <dbReference type="ChEBI" id="CHEBI:15378"/>
        <dbReference type="ChEBI" id="CHEBI:29999"/>
        <dbReference type="ChEBI" id="CHEBI:30616"/>
        <dbReference type="ChEBI" id="CHEBI:83421"/>
        <dbReference type="ChEBI" id="CHEBI:456216"/>
        <dbReference type="EC" id="2.7.11.1"/>
    </reaction>
</comment>
<feature type="region of interest" description="Disordered" evidence="11">
    <location>
        <begin position="1"/>
        <end position="93"/>
    </location>
</feature>
<dbReference type="Gene3D" id="3.30.310.80">
    <property type="entry name" value="Kinase associated domain 1, KA1"/>
    <property type="match status" value="1"/>
</dbReference>
<sequence length="830" mass="93195">MPIRSQSVRTTRRPQTAPRPETLPRSESSTRAEASRPHRRSSQRSTGGGAPSPRHPPSEHAPETSAVAEHSRERPVDSQGSQRPSKHRYRTVIPAPSGNYAFIKTIGQGSMGKVKLARKEGTNELVACKIIERVSPDDGRTTREERERADAAREDRNAREAAIVSLLNHQYICGLRDNLRTRWHWYMLFEYVNGGQMLDYIISHGKLKEKQARKFARQIASAVDYCHRNSIVHRDLKIENILISKTGDIKIIDFGLSNLFSPDEDRKLKTYCGSLYFAAPELLQARPYTGPEVDVWSFGVVLFVLVCGKVPFDDQYMPALHQKIKKGVVDYPPWLTSECKHLISRMLVTDPKQRATMHEVMNHPWMLKGYNGPPENYLPHREPLKLPLDDEVIAHMTGFKFGSPEQIREELTKKITSPKYLAAVRRLEKEREQAPPSVKDAEKKRSFGFDFYKRRNSITSKETLTNGSSEGLPMGDDPLNAFDPMISIYYLVREKFERERAQQAAQTPQPSVPPRVQVPSSPQQAQPPPVPPSPVVRPKEKHSLAELPPPQPAHTEGSRGGRSRARSHSEDQVREPVNNGLLSPEMALPKKSSNGPVSILRRLSTRDRRKEPSETRSSALQKSVSMRAKSLGHARRESIQARRARREAEQQQQQGSSQHEPVKEETDAEVGGAVTEGGETSGGSHERLEPEDPDLAKPVYLKGIFSVSTTSTKPLHEIRADIKRVLKRLGVDYAEIKGGFSCVHTPSIAEEDRRPAYAAHRSHSHSSGHHASSSRATAAEPGVSEGEIRFEIVIVKVPIVSLHGVQFKRVGGDTWQYKAMAEQIVRELRL</sequence>
<reference evidence="14 15" key="1">
    <citation type="journal article" date="2024" name="Commun. Biol.">
        <title>Comparative genomic analysis of thermophilic fungi reveals convergent evolutionary adaptations and gene losses.</title>
        <authorList>
            <person name="Steindorff A.S."/>
            <person name="Aguilar-Pontes M.V."/>
            <person name="Robinson A.J."/>
            <person name="Andreopoulos B."/>
            <person name="LaButti K."/>
            <person name="Kuo A."/>
            <person name="Mondo S."/>
            <person name="Riley R."/>
            <person name="Otillar R."/>
            <person name="Haridas S."/>
            <person name="Lipzen A."/>
            <person name="Grimwood J."/>
            <person name="Schmutz J."/>
            <person name="Clum A."/>
            <person name="Reid I.D."/>
            <person name="Moisan M.C."/>
            <person name="Butler G."/>
            <person name="Nguyen T.T.M."/>
            <person name="Dewar K."/>
            <person name="Conant G."/>
            <person name="Drula E."/>
            <person name="Henrissat B."/>
            <person name="Hansel C."/>
            <person name="Singer S."/>
            <person name="Hutchinson M.I."/>
            <person name="de Vries R.P."/>
            <person name="Natvig D.O."/>
            <person name="Powell A.J."/>
            <person name="Tsang A."/>
            <person name="Grigoriev I.V."/>
        </authorList>
    </citation>
    <scope>NUCLEOTIDE SEQUENCE [LARGE SCALE GENOMIC DNA]</scope>
    <source>
        <strain evidence="14 15">CBS 620.91</strain>
    </source>
</reference>
<evidence type="ECO:0000256" key="9">
    <source>
        <dbReference type="ARBA" id="ARBA00048679"/>
    </source>
</evidence>
<feature type="compositionally biased region" description="Basic and acidic residues" evidence="11">
    <location>
        <begin position="22"/>
        <end position="36"/>
    </location>
</feature>
<evidence type="ECO:0000259" key="13">
    <source>
        <dbReference type="PROSITE" id="PS50032"/>
    </source>
</evidence>
<evidence type="ECO:0000256" key="6">
    <source>
        <dbReference type="ARBA" id="ARBA00022777"/>
    </source>
</evidence>
<evidence type="ECO:0000256" key="8">
    <source>
        <dbReference type="ARBA" id="ARBA00047899"/>
    </source>
</evidence>
<dbReference type="EMBL" id="JAZGSY010000049">
    <property type="protein sequence ID" value="KAL1842251.1"/>
    <property type="molecule type" value="Genomic_DNA"/>
</dbReference>
<comment type="caution">
    <text evidence="14">The sequence shown here is derived from an EMBL/GenBank/DDBJ whole genome shotgun (WGS) entry which is preliminary data.</text>
</comment>
<dbReference type="Proteomes" id="UP001583172">
    <property type="component" value="Unassembled WGS sequence"/>
</dbReference>
<feature type="region of interest" description="Disordered" evidence="11">
    <location>
        <begin position="755"/>
        <end position="780"/>
    </location>
</feature>
<evidence type="ECO:0000256" key="7">
    <source>
        <dbReference type="ARBA" id="ARBA00022840"/>
    </source>
</evidence>
<feature type="compositionally biased region" description="Low complexity" evidence="11">
    <location>
        <begin position="669"/>
        <end position="678"/>
    </location>
</feature>
<name>A0ABR3VMY1_HUMIN</name>
<feature type="compositionally biased region" description="Low complexity" evidence="11">
    <location>
        <begin position="769"/>
        <end position="779"/>
    </location>
</feature>
<dbReference type="PROSITE" id="PS00107">
    <property type="entry name" value="PROTEIN_KINASE_ATP"/>
    <property type="match status" value="1"/>
</dbReference>
<accession>A0ABR3VMY1</accession>
<comment type="catalytic activity">
    <reaction evidence="8">
        <text>L-threonyl-[protein] + ATP = O-phospho-L-threonyl-[protein] + ADP + H(+)</text>
        <dbReference type="Rhea" id="RHEA:46608"/>
        <dbReference type="Rhea" id="RHEA-COMP:11060"/>
        <dbReference type="Rhea" id="RHEA-COMP:11605"/>
        <dbReference type="ChEBI" id="CHEBI:15378"/>
        <dbReference type="ChEBI" id="CHEBI:30013"/>
        <dbReference type="ChEBI" id="CHEBI:30616"/>
        <dbReference type="ChEBI" id="CHEBI:61977"/>
        <dbReference type="ChEBI" id="CHEBI:456216"/>
        <dbReference type="EC" id="2.7.11.1"/>
    </reaction>
</comment>
<keyword evidence="6" id="KW-0418">Kinase</keyword>
<dbReference type="CDD" id="cd14077">
    <property type="entry name" value="STKc_Kin1_2"/>
    <property type="match status" value="1"/>
</dbReference>
<dbReference type="SUPFAM" id="SSF56112">
    <property type="entry name" value="Protein kinase-like (PK-like)"/>
    <property type="match status" value="1"/>
</dbReference>
<evidence type="ECO:0000313" key="14">
    <source>
        <dbReference type="EMBL" id="KAL1842251.1"/>
    </source>
</evidence>
<dbReference type="Pfam" id="PF02149">
    <property type="entry name" value="KA1"/>
    <property type="match status" value="1"/>
</dbReference>
<dbReference type="InterPro" id="IPR011009">
    <property type="entry name" value="Kinase-like_dom_sf"/>
</dbReference>
<feature type="domain" description="Protein kinase" evidence="12">
    <location>
        <begin position="100"/>
        <end position="366"/>
    </location>
</feature>
<dbReference type="PANTHER" id="PTHR24346">
    <property type="entry name" value="MAP/MICROTUBULE AFFINITY-REGULATING KINASE"/>
    <property type="match status" value="1"/>
</dbReference>
<keyword evidence="15" id="KW-1185">Reference proteome</keyword>
<dbReference type="PANTHER" id="PTHR24346:SF82">
    <property type="entry name" value="KP78A-RELATED"/>
    <property type="match status" value="1"/>
</dbReference>
<proteinExistence type="inferred from homology"/>
<keyword evidence="3" id="KW-0723">Serine/threonine-protein kinase</keyword>
<dbReference type="PROSITE" id="PS50011">
    <property type="entry name" value="PROTEIN_KINASE_DOM"/>
    <property type="match status" value="1"/>
</dbReference>
<dbReference type="PROSITE" id="PS50032">
    <property type="entry name" value="KA1"/>
    <property type="match status" value="1"/>
</dbReference>
<evidence type="ECO:0000256" key="4">
    <source>
        <dbReference type="ARBA" id="ARBA00022679"/>
    </source>
</evidence>
<feature type="domain" description="KA1" evidence="13">
    <location>
        <begin position="781"/>
        <end position="830"/>
    </location>
</feature>
<dbReference type="SUPFAM" id="SSF103243">
    <property type="entry name" value="KA1-like"/>
    <property type="match status" value="1"/>
</dbReference>
<evidence type="ECO:0000313" key="15">
    <source>
        <dbReference type="Proteomes" id="UP001583172"/>
    </source>
</evidence>
<feature type="compositionally biased region" description="Polar residues" evidence="11">
    <location>
        <begin position="615"/>
        <end position="624"/>
    </location>
</feature>
<evidence type="ECO:0000256" key="1">
    <source>
        <dbReference type="ARBA" id="ARBA00010791"/>
    </source>
</evidence>
<evidence type="ECO:0000259" key="12">
    <source>
        <dbReference type="PROSITE" id="PS50011"/>
    </source>
</evidence>
<dbReference type="InterPro" id="IPR001772">
    <property type="entry name" value="KA1_dom"/>
</dbReference>
<dbReference type="InterPro" id="IPR017441">
    <property type="entry name" value="Protein_kinase_ATP_BS"/>
</dbReference>
<keyword evidence="4" id="KW-0808">Transferase</keyword>
<keyword evidence="7 10" id="KW-0067">ATP-binding</keyword>
<evidence type="ECO:0000256" key="11">
    <source>
        <dbReference type="SAM" id="MobiDB-lite"/>
    </source>
</evidence>
<dbReference type="InterPro" id="IPR000719">
    <property type="entry name" value="Prot_kinase_dom"/>
</dbReference>
<dbReference type="EC" id="2.7.11.1" evidence="2"/>
<evidence type="ECO:0000256" key="3">
    <source>
        <dbReference type="ARBA" id="ARBA00022527"/>
    </source>
</evidence>
<feature type="compositionally biased region" description="Basic and acidic residues" evidence="11">
    <location>
        <begin position="604"/>
        <end position="614"/>
    </location>
</feature>
<keyword evidence="5 10" id="KW-0547">Nucleotide-binding</keyword>
<feature type="compositionally biased region" description="Low complexity" evidence="11">
    <location>
        <begin position="514"/>
        <end position="524"/>
    </location>
</feature>
<organism evidence="14 15">
    <name type="scientific">Humicola insolens</name>
    <name type="common">Soft-rot fungus</name>
    <dbReference type="NCBI Taxonomy" id="85995"/>
    <lineage>
        <taxon>Eukaryota</taxon>
        <taxon>Fungi</taxon>
        <taxon>Dikarya</taxon>
        <taxon>Ascomycota</taxon>
        <taxon>Pezizomycotina</taxon>
        <taxon>Sordariomycetes</taxon>
        <taxon>Sordariomycetidae</taxon>
        <taxon>Sordariales</taxon>
        <taxon>Chaetomiaceae</taxon>
        <taxon>Mycothermus</taxon>
    </lineage>
</organism>
<protein>
    <recommendedName>
        <fullName evidence="2">non-specific serine/threonine protein kinase</fullName>
        <ecNumber evidence="2">2.7.11.1</ecNumber>
    </recommendedName>
</protein>
<dbReference type="SMART" id="SM00220">
    <property type="entry name" value="S_TKc"/>
    <property type="match status" value="1"/>
</dbReference>
<dbReference type="PROSITE" id="PS00108">
    <property type="entry name" value="PROTEIN_KINASE_ST"/>
    <property type="match status" value="1"/>
</dbReference>
<gene>
    <name evidence="14" type="ORF">VTJ49DRAFT_5729</name>
</gene>
<dbReference type="Gene3D" id="1.10.510.10">
    <property type="entry name" value="Transferase(Phosphotransferase) domain 1"/>
    <property type="match status" value="1"/>
</dbReference>
<dbReference type="InterPro" id="IPR028375">
    <property type="entry name" value="KA1/Ssp2_C"/>
</dbReference>
<comment type="similarity">
    <text evidence="1">Belongs to the protein kinase superfamily. CAMK Ser/Thr protein kinase family. NIM1 subfamily.</text>
</comment>
<evidence type="ECO:0000256" key="10">
    <source>
        <dbReference type="PROSITE-ProRule" id="PRU10141"/>
    </source>
</evidence>
<feature type="region of interest" description="Disordered" evidence="11">
    <location>
        <begin position="500"/>
        <end position="695"/>
    </location>
</feature>